<reference evidence="1 2" key="1">
    <citation type="submission" date="2023-12" db="EMBL/GenBank/DDBJ databases">
        <authorList>
            <person name="Easwaran N."/>
            <person name="Lazarus H.P.S."/>
        </authorList>
    </citation>
    <scope>NUCLEOTIDE SEQUENCE [LARGE SCALE GENOMIC DNA]</scope>
    <source>
        <strain evidence="1 2">VIT-2023</strain>
    </source>
</reference>
<dbReference type="EMBL" id="JBAWKY010000003">
    <property type="protein sequence ID" value="MEI4463070.1"/>
    <property type="molecule type" value="Genomic_DNA"/>
</dbReference>
<dbReference type="InterPro" id="IPR017646">
    <property type="entry name" value="Dnd_assoc_2"/>
</dbReference>
<sequence length="1333" mass="154137">MSNQFYDYLSLHINDYFIKNPPNSGDKFFIRFDHQEEVTQFLSSIKNKISADFLSPFEYTHEGQSSFHSYSIQYGGTKLILAAQSSSVTADYLVLLRNLVSQQQEHWQNTALLMILPQQLDSIEGGSRNLQKQGMPLHVKSLIQSLKNDVENKLFNESDQALMSYYLSQFIEDHGDTGNVNFMDFEPILDVLAKGKVATSDYEKLGFFKDDLTQYVGTRNIELRLKENQELYQIIQDYHLYNVEKVLDRKFTPEGQKKLKADGWKDLSYSQVNSYIEQTKKKFELINSSAKQNNKKLSLWEVPKSSSAAGRKHRHIIIFNPEALEQITLTLEFNIDGDHKMPKSIKSSGASYKNISGKANVSFEHSGKKLKVLLNDLEHQPFHVHTEYTHVRGLKNNFYITILPFDEELISNYKASYSNGWTNDHPYLSLEDSEGQIRIGNPNFSHPEEHTITSSKETIKVYKETNAAFSFDPDLMDGNQVLKVNLQVEEFNPIELLISDLPNKPHPITGTRLWQMKREKASSVIVSGKRLIIGNEQFYDHAEYRQFIHYETRWIEESMFTGIIQNGELFANEDYEVQNLPLREAYNRFVNYFKGLNSVPFYEKIDENYLSVAVPYLNAYTHFVENLSSDTKLMEDGLGTDRLGTIYSVDQNQVFLTPFHPLNVAYQIELYNQLQSTHVNYSIINRLRPDALLPILSYQPDGRNQQWYKPESQNIAPEWITYKPIDELAIVDAEKFLDKVIFDKMNQFINHFDFLFNTETKASLKLNVIEISSGQPILKGIVSWMFKQIEKYGVDRLIPVEVRLYNQHYEPGHKDLDDFSQYDFFNDLEHQFDDLRSLMKRSSNYLFEDLIQIVRSHLKFYRFNQSSKFEYAHISFYKMRGKESIYPDRADNMKTGMALGGLYSTLSATINKSSYLSGFGTKLYPIEEQETLAKVAYAVNEFNFNMRDAGNNPYSKGTVAVSSMKVLPDDTFTEIYEQSHWVTFIEPTVDLGYFHGNKNVDQDLLVIHYSDQYTSSFRYDAITVTNKAGQYQSIVKEFFKANPMIHHEPTDQHIVQAIKAFNTINGEWLLEMIRRGIESPDKRKHFSREKFSILSAVRYALALFDHPSITWVPISLEEVLRVAGAAGFTRDSVFSAKSLNRSGTHSDDLLLIGLEESVSGLKLHFFPIEVKIGINDDSVIKKAIEQIQHTKDLFRTNLYNRADDTFENDYYRLFFAQLFLTNAKKIHESDLWPERNNYDFEKHRQPVITALLKGDFIIDDSLESHLGDGIVLSFKQDVPNASLVKGEDYTLVHLPEAFGIRGILQPIQQIKEQIDKITSDIKKEDLIESLYTP</sequence>
<dbReference type="Proteomes" id="UP001387110">
    <property type="component" value="Unassembled WGS sequence"/>
</dbReference>
<organism evidence="1 2">
    <name type="scientific">Exiguobacterium indicum</name>
    <dbReference type="NCBI Taxonomy" id="296995"/>
    <lineage>
        <taxon>Bacteria</taxon>
        <taxon>Bacillati</taxon>
        <taxon>Bacillota</taxon>
        <taxon>Bacilli</taxon>
        <taxon>Bacillales</taxon>
        <taxon>Bacillales Family XII. Incertae Sedis</taxon>
        <taxon>Exiguobacterium</taxon>
    </lineage>
</organism>
<dbReference type="NCBIfam" id="TIGR03237">
    <property type="entry name" value="dnd_assoc_2"/>
    <property type="match status" value="1"/>
</dbReference>
<dbReference type="GeneID" id="90837608"/>
<evidence type="ECO:0000313" key="1">
    <source>
        <dbReference type="EMBL" id="MEI4463070.1"/>
    </source>
</evidence>
<gene>
    <name evidence="1" type="primary">dptH</name>
    <name evidence="1" type="ORF">SZL87_11580</name>
</gene>
<accession>A0ABU8EJI4</accession>
<name>A0ABU8EJI4_9BACL</name>
<evidence type="ECO:0000313" key="2">
    <source>
        <dbReference type="Proteomes" id="UP001387110"/>
    </source>
</evidence>
<comment type="caution">
    <text evidence="1">The sequence shown here is derived from an EMBL/GenBank/DDBJ whole genome shotgun (WGS) entry which is preliminary data.</text>
</comment>
<keyword evidence="2" id="KW-1185">Reference proteome</keyword>
<protein>
    <submittedName>
        <fullName evidence="1">DNA phosphorothioation-dependent restriction protein DptH</fullName>
    </submittedName>
</protein>
<proteinExistence type="predicted"/>
<dbReference type="RefSeq" id="WP_075642722.1">
    <property type="nucleotide sequence ID" value="NZ_JBAWKY010000003.1"/>
</dbReference>